<evidence type="ECO:0000313" key="3">
    <source>
        <dbReference type="Proteomes" id="UP001138961"/>
    </source>
</evidence>
<keyword evidence="3" id="KW-1185">Reference proteome</keyword>
<evidence type="ECO:0000313" key="2">
    <source>
        <dbReference type="EMBL" id="MCB5198256.1"/>
    </source>
</evidence>
<reference evidence="2" key="1">
    <citation type="submission" date="2021-10" db="EMBL/GenBank/DDBJ databases">
        <title>Loktanella gaetbuli sp. nov., isolated from a tidal flat.</title>
        <authorList>
            <person name="Park S."/>
            <person name="Yoon J.-H."/>
        </authorList>
    </citation>
    <scope>NUCLEOTIDE SEQUENCE</scope>
    <source>
        <strain evidence="2">TSTF-M6</strain>
    </source>
</reference>
<name>A0ABS8BRX0_9RHOB</name>
<dbReference type="SUPFAM" id="SSF55729">
    <property type="entry name" value="Acyl-CoA N-acyltransferases (Nat)"/>
    <property type="match status" value="1"/>
</dbReference>
<dbReference type="PROSITE" id="PS51186">
    <property type="entry name" value="GNAT"/>
    <property type="match status" value="1"/>
</dbReference>
<dbReference type="Pfam" id="PF13302">
    <property type="entry name" value="Acetyltransf_3"/>
    <property type="match status" value="1"/>
</dbReference>
<feature type="domain" description="N-acetyltransferase" evidence="1">
    <location>
        <begin position="18"/>
        <end position="172"/>
    </location>
</feature>
<dbReference type="InterPro" id="IPR051531">
    <property type="entry name" value="N-acetyltransferase"/>
</dbReference>
<organism evidence="2 3">
    <name type="scientific">Loktanella gaetbuli</name>
    <dbReference type="NCBI Taxonomy" id="2881335"/>
    <lineage>
        <taxon>Bacteria</taxon>
        <taxon>Pseudomonadati</taxon>
        <taxon>Pseudomonadota</taxon>
        <taxon>Alphaproteobacteria</taxon>
        <taxon>Rhodobacterales</taxon>
        <taxon>Roseobacteraceae</taxon>
        <taxon>Loktanella</taxon>
    </lineage>
</organism>
<dbReference type="CDD" id="cd04301">
    <property type="entry name" value="NAT_SF"/>
    <property type="match status" value="1"/>
</dbReference>
<sequence>MTTLTSKTADPVLVTARLVLRRPASGDLDDLFAIYSDPRAMRYWSTLPHDSPAVTSRSLDGMIAQTPLTYFALDLSGRVIGCAGLYRDEEVGFILHPDHWRQGYVTEAMNAIIPYLFATTQVPHLMADIDPRNTASAAALTALGFIETHRAKRTYCIGGVWSDSAYYALQRPYT</sequence>
<gene>
    <name evidence="2" type="ORF">LGQ03_03290</name>
</gene>
<dbReference type="InterPro" id="IPR000182">
    <property type="entry name" value="GNAT_dom"/>
</dbReference>
<dbReference type="Gene3D" id="3.40.630.30">
    <property type="match status" value="1"/>
</dbReference>
<dbReference type="Proteomes" id="UP001138961">
    <property type="component" value="Unassembled WGS sequence"/>
</dbReference>
<comment type="caution">
    <text evidence="2">The sequence shown here is derived from an EMBL/GenBank/DDBJ whole genome shotgun (WGS) entry which is preliminary data.</text>
</comment>
<evidence type="ECO:0000259" key="1">
    <source>
        <dbReference type="PROSITE" id="PS51186"/>
    </source>
</evidence>
<dbReference type="InterPro" id="IPR016181">
    <property type="entry name" value="Acyl_CoA_acyltransferase"/>
</dbReference>
<protein>
    <submittedName>
        <fullName evidence="2">GNAT family N-acetyltransferase</fullName>
    </submittedName>
</protein>
<proteinExistence type="predicted"/>
<dbReference type="PANTHER" id="PTHR43792:SF1">
    <property type="entry name" value="N-ACETYLTRANSFERASE DOMAIN-CONTAINING PROTEIN"/>
    <property type="match status" value="1"/>
</dbReference>
<accession>A0ABS8BRX0</accession>
<dbReference type="RefSeq" id="WP_226747216.1">
    <property type="nucleotide sequence ID" value="NZ_JAJATZ010000001.1"/>
</dbReference>
<dbReference type="PANTHER" id="PTHR43792">
    <property type="entry name" value="GNAT FAMILY, PUTATIVE (AFU_ORTHOLOGUE AFUA_3G00765)-RELATED-RELATED"/>
    <property type="match status" value="1"/>
</dbReference>
<dbReference type="EMBL" id="JAJATZ010000001">
    <property type="protein sequence ID" value="MCB5198256.1"/>
    <property type="molecule type" value="Genomic_DNA"/>
</dbReference>